<dbReference type="Proteomes" id="UP001501844">
    <property type="component" value="Unassembled WGS sequence"/>
</dbReference>
<reference evidence="3" key="1">
    <citation type="journal article" date="2019" name="Int. J. Syst. Evol. Microbiol.">
        <title>The Global Catalogue of Microorganisms (GCM) 10K type strain sequencing project: providing services to taxonomists for standard genome sequencing and annotation.</title>
        <authorList>
            <consortium name="The Broad Institute Genomics Platform"/>
            <consortium name="The Broad Institute Genome Sequencing Center for Infectious Disease"/>
            <person name="Wu L."/>
            <person name="Ma J."/>
        </authorList>
    </citation>
    <scope>NUCLEOTIDE SEQUENCE [LARGE SCALE GENOMIC DNA]</scope>
    <source>
        <strain evidence="3">JCM 17917</strain>
    </source>
</reference>
<dbReference type="RefSeq" id="WP_345164563.1">
    <property type="nucleotide sequence ID" value="NZ_BAABGX010000002.1"/>
</dbReference>
<accession>A0ABP8FHF7</accession>
<feature type="transmembrane region" description="Helical" evidence="1">
    <location>
        <begin position="84"/>
        <end position="108"/>
    </location>
</feature>
<keyword evidence="3" id="KW-1185">Reference proteome</keyword>
<protein>
    <recommendedName>
        <fullName evidence="4">Glycosyltransferase RgtA/B/C/D-like domain-containing protein</fullName>
    </recommendedName>
</protein>
<dbReference type="EMBL" id="BAABGX010000002">
    <property type="protein sequence ID" value="GAA4303737.1"/>
    <property type="molecule type" value="Genomic_DNA"/>
</dbReference>
<name>A0ABP8FHF7_9BACT</name>
<keyword evidence="1" id="KW-1133">Transmembrane helix</keyword>
<proteinExistence type="predicted"/>
<feature type="transmembrane region" description="Helical" evidence="1">
    <location>
        <begin position="146"/>
        <end position="175"/>
    </location>
</feature>
<evidence type="ECO:0000313" key="2">
    <source>
        <dbReference type="EMBL" id="GAA4303737.1"/>
    </source>
</evidence>
<feature type="transmembrane region" description="Helical" evidence="1">
    <location>
        <begin position="120"/>
        <end position="140"/>
    </location>
</feature>
<feature type="transmembrane region" description="Helical" evidence="1">
    <location>
        <begin position="311"/>
        <end position="329"/>
    </location>
</feature>
<gene>
    <name evidence="2" type="ORF">GCM10023183_16610</name>
</gene>
<feature type="transmembrane region" description="Helical" evidence="1">
    <location>
        <begin position="350"/>
        <end position="370"/>
    </location>
</feature>
<organism evidence="2 3">
    <name type="scientific">Nibribacter koreensis</name>
    <dbReference type="NCBI Taxonomy" id="1084519"/>
    <lineage>
        <taxon>Bacteria</taxon>
        <taxon>Pseudomonadati</taxon>
        <taxon>Bacteroidota</taxon>
        <taxon>Cytophagia</taxon>
        <taxon>Cytophagales</taxon>
        <taxon>Hymenobacteraceae</taxon>
        <taxon>Nibribacter</taxon>
    </lineage>
</organism>
<dbReference type="PROSITE" id="PS51257">
    <property type="entry name" value="PROKAR_LIPOPROTEIN"/>
    <property type="match status" value="1"/>
</dbReference>
<sequence>MPSQKTKFALAFTLLYACLLAFFMPYHELWFDETEPWLLALYSYSFTDLVSNKRFEGHPDLWYSLLFVVTRFTDNLNALKVTQWITAVGFVFVFLRNAPFSWAFKLLFCFGYYGLFEYGIISRLYAIELLTLFLVCTYYPKRFTHWYGYIFLLILNAQTNLFGFLLSGVLGLLLFSEAFKVWKESPQWAPLSMAHRIIGVGLWGLGCLYSFWSMLRPVEPHREFFPFQEAYYVFQSATRVWQSFFTVPQSHITFWNSSILKTSVEIPLSIILVLLIAAAFYQTKRLFFPLMLLFAFLMLFFSFKFEGAIRHHAHYFFYTLAFFWIRTFYPQGSANGLGYWQRISQKASTWMPNVLLIFAFAQFVAGIKALQVDWKYPFYPGKDAAEFVKTLPASYMITIEDDVTASTISAYLGRPLFHLPNGNYTSFFRLNLLEGHAPRKFVLLDWAGVLAQQQKAPVIFISRFEIPIQWYATPVKLLRAFKGDYMNPYSYYVYEIPPMALPKKQITAEPPVGEVEK</sequence>
<feature type="transmembrane region" description="Helical" evidence="1">
    <location>
        <begin position="286"/>
        <end position="305"/>
    </location>
</feature>
<evidence type="ECO:0000313" key="3">
    <source>
        <dbReference type="Proteomes" id="UP001501844"/>
    </source>
</evidence>
<evidence type="ECO:0008006" key="4">
    <source>
        <dbReference type="Google" id="ProtNLM"/>
    </source>
</evidence>
<keyword evidence="1" id="KW-0472">Membrane</keyword>
<evidence type="ECO:0000256" key="1">
    <source>
        <dbReference type="SAM" id="Phobius"/>
    </source>
</evidence>
<feature type="transmembrane region" description="Helical" evidence="1">
    <location>
        <begin position="196"/>
        <end position="215"/>
    </location>
</feature>
<keyword evidence="1" id="KW-0812">Transmembrane</keyword>
<feature type="transmembrane region" description="Helical" evidence="1">
    <location>
        <begin position="264"/>
        <end position="281"/>
    </location>
</feature>
<comment type="caution">
    <text evidence="2">The sequence shown here is derived from an EMBL/GenBank/DDBJ whole genome shotgun (WGS) entry which is preliminary data.</text>
</comment>